<dbReference type="InterPro" id="IPR007275">
    <property type="entry name" value="YTH_domain"/>
</dbReference>
<comment type="catalytic activity">
    <reaction evidence="26">
        <text>ATP + H2O = ADP + phosphate + H(+)</text>
        <dbReference type="Rhea" id="RHEA:13065"/>
        <dbReference type="ChEBI" id="CHEBI:15377"/>
        <dbReference type="ChEBI" id="CHEBI:15378"/>
        <dbReference type="ChEBI" id="CHEBI:30616"/>
        <dbReference type="ChEBI" id="CHEBI:43474"/>
        <dbReference type="ChEBI" id="CHEBI:456216"/>
        <dbReference type="EC" id="3.6.4.13"/>
    </reaction>
</comment>
<dbReference type="Proteomes" id="UP001460270">
    <property type="component" value="Unassembled WGS sequence"/>
</dbReference>
<dbReference type="PROSITE" id="PS51061">
    <property type="entry name" value="R3H"/>
    <property type="match status" value="1"/>
</dbReference>
<feature type="domain" description="Helicase ATP-binding" evidence="35">
    <location>
        <begin position="482"/>
        <end position="648"/>
    </location>
</feature>
<dbReference type="Pfam" id="PF01154">
    <property type="entry name" value="HMG_CoA_synt_N"/>
    <property type="match status" value="1"/>
</dbReference>
<evidence type="ECO:0000256" key="19">
    <source>
        <dbReference type="ARBA" id="ARBA00022955"/>
    </source>
</evidence>
<reference evidence="39" key="1">
    <citation type="submission" date="2024-04" db="EMBL/GenBank/DDBJ databases">
        <title>Salinicola lusitanus LLJ914,a marine bacterium isolated from the Okinawa Trough.</title>
        <authorList>
            <person name="Li J."/>
        </authorList>
    </citation>
    <scope>NUCLEOTIDE SEQUENCE [LARGE SCALE GENOMIC DNA]</scope>
</reference>
<dbReference type="Gene3D" id="3.40.50.300">
    <property type="entry name" value="P-loop containing nucleotide triphosphate hydrolases"/>
    <property type="match status" value="2"/>
</dbReference>
<feature type="active site" description="Acyl-thioester intermediate" evidence="29">
    <location>
        <position position="1813"/>
    </location>
</feature>
<dbReference type="Gene3D" id="3.30.1370.50">
    <property type="entry name" value="R3H-like domain"/>
    <property type="match status" value="1"/>
</dbReference>
<dbReference type="GO" id="GO:0006084">
    <property type="term" value="P:acetyl-CoA metabolic process"/>
    <property type="evidence" value="ECO:0007669"/>
    <property type="project" value="InterPro"/>
</dbReference>
<dbReference type="Pfam" id="PF04146">
    <property type="entry name" value="YTH"/>
    <property type="match status" value="1"/>
</dbReference>
<feature type="compositionally biased region" description="Basic and acidic residues" evidence="32">
    <location>
        <begin position="236"/>
        <end position="255"/>
    </location>
</feature>
<dbReference type="PROSITE" id="PS51194">
    <property type="entry name" value="HELICASE_CTER"/>
    <property type="match status" value="1"/>
</dbReference>
<evidence type="ECO:0000256" key="9">
    <source>
        <dbReference type="ARBA" id="ARBA00022490"/>
    </source>
</evidence>
<dbReference type="PROSITE" id="PS51192">
    <property type="entry name" value="HELICASE_ATP_BIND_1"/>
    <property type="match status" value="1"/>
</dbReference>
<feature type="domain" description="R3H" evidence="34">
    <location>
        <begin position="321"/>
        <end position="384"/>
    </location>
</feature>
<protein>
    <recommendedName>
        <fullName evidence="24">3-hydroxy-3-methylglutaryl coenzyme A synthase</fullName>
        <ecNumber evidence="8">2.3.3.10</ecNumber>
        <ecNumber evidence="7">3.6.4.13</ecNumber>
    </recommendedName>
    <alternativeName>
        <fullName evidence="28">mRNA-decapping enzyme 2</fullName>
    </alternativeName>
</protein>
<dbReference type="InterPro" id="IPR010122">
    <property type="entry name" value="HMG_CoA_synthase_euk"/>
</dbReference>
<dbReference type="InterPro" id="IPR015797">
    <property type="entry name" value="NUDIX_hydrolase-like_dom_sf"/>
</dbReference>
<organism evidence="38 39">
    <name type="scientific">Mugilogobius chulae</name>
    <name type="common">yellowstripe goby</name>
    <dbReference type="NCBI Taxonomy" id="88201"/>
    <lineage>
        <taxon>Eukaryota</taxon>
        <taxon>Metazoa</taxon>
        <taxon>Chordata</taxon>
        <taxon>Craniata</taxon>
        <taxon>Vertebrata</taxon>
        <taxon>Euteleostomi</taxon>
        <taxon>Actinopterygii</taxon>
        <taxon>Neopterygii</taxon>
        <taxon>Teleostei</taxon>
        <taxon>Neoteleostei</taxon>
        <taxon>Acanthomorphata</taxon>
        <taxon>Gobiaria</taxon>
        <taxon>Gobiiformes</taxon>
        <taxon>Gobioidei</taxon>
        <taxon>Gobiidae</taxon>
        <taxon>Gobionellinae</taxon>
        <taxon>Mugilogobius</taxon>
    </lineage>
</organism>
<evidence type="ECO:0000313" key="39">
    <source>
        <dbReference type="Proteomes" id="UP001460270"/>
    </source>
</evidence>
<keyword evidence="19" id="KW-0444">Lipid biosynthesis</keyword>
<evidence type="ECO:0000256" key="30">
    <source>
        <dbReference type="PIRSR" id="PIRSR610122-2"/>
    </source>
</evidence>
<evidence type="ECO:0000256" key="26">
    <source>
        <dbReference type="ARBA" id="ARBA00047984"/>
    </source>
</evidence>
<evidence type="ECO:0000259" key="36">
    <source>
        <dbReference type="PROSITE" id="PS51194"/>
    </source>
</evidence>
<dbReference type="PROSITE" id="PS50088">
    <property type="entry name" value="ANK_REPEAT"/>
    <property type="match status" value="1"/>
</dbReference>
<evidence type="ECO:0000256" key="2">
    <source>
        <dbReference type="ARBA" id="ARBA00004496"/>
    </source>
</evidence>
<dbReference type="PROSITE" id="PS01226">
    <property type="entry name" value="HMG_COA_SYNTHASE"/>
    <property type="match status" value="1"/>
</dbReference>
<dbReference type="Gene3D" id="3.10.590.10">
    <property type="entry name" value="ph1033 like domains"/>
    <property type="match status" value="1"/>
</dbReference>
<feature type="region of interest" description="Disordered" evidence="32">
    <location>
        <begin position="154"/>
        <end position="196"/>
    </location>
</feature>
<dbReference type="NCBIfam" id="TIGR01833">
    <property type="entry name" value="HMG-CoA-S_euk"/>
    <property type="match status" value="1"/>
</dbReference>
<sequence length="2196" mass="245344">MERIQDGCPTYGAIILDESLENVLLVQGYLAKSGWGFPKGKVNEEEAPHDCAVREVMEETGFDIKNRICKDMYIEQKITDQLVRLYIIPGVSKDTKFNPKTRKEIRNIEWFPIEKLPCHRNDMTPKSKLGLAPNRFFMAIPFMRPLREQITRLKGESPDSDEESTPIKGSDNTRSKSRRQTGTEVNSADINTKHKQQKIIGQFDLYQNQTIKSNGKKSQDSPYVKKSSDSGLSSSQKEDKRFQPRRLQDSFERDMAPNGRQSASFSEQLLSSNAFLSFKFDREAIMKMSHSGVSPKTLAKGQSSSKRGRVSSGLKDIHIDEEVKISVNLSLERFRYSDQKEMEFPSSLSSTERAFIHRIALSLGYISKSKGKGSNRYLTIRKIDGSEKPRPTMPLVLCHNTLYFIRNLHQRFPITSKERSDLQLSCTNSLMMAAEADNSCDKNRASGRLNNGIPMVPKRRKPTDIDSFRCSLPVYERREEIVQLIRENRVILVVGETGSGKTTQISQFLLDDCTIRGEPCRIFCTQPRRLAAIAVADRVAAERGESVGETVGYHIRLESRVSPKTLLTFCTSGVFLRTLMAGDTSLTTVTHVIVDEVHERDGLTDFLLTKMRDVLQTIPTLKLILSSAALDIDLFLQYFGSCPVLHIKGRQFEVKELFLEDVLKLTGYKVKDMKKYKEEKQKKDSKEKVLTEWCKAVESSTVQGLNVAASEFLQSCSHSNTGSSAVCKSEESSTDVLEPWLRNEMDACISSIFLGEDQDAFTQIFNLILYENVNVDYTHSDTGATALMVAAGRGCIAQMQQLLSMGADMNIKASNGWSALDFAMHFNQADASDLLQSSIPLGIVNRTNETALMQCANTELSPEDQELLKLYHHSFDDEYVDLDLIMSLLHHIFSTTKEGAVLIFLPGYDEIVSLRDRINFDEKRFSRTERYQIFTLHSDMQTSDQKKAMKASPPGVRKIILSTNIAETSITINDVVFVIDSGKVKEKSFDTLSHVSMLKTVWVSKASALQRKGRAGRCRPGICFHLFSRLRFNNMQEFQVPQLLRMPLQELCLQTKLLSPTSCPVAEFLSKAPQPPPTHAIRNAVQMLKTIDALDQHEDLTELGYHLADLPVEPHLGKMVLCAVVLKCLDPILTIACTLAYRDPFVLPAQGSQKKAALLCRKRFTSGTFSDHMALLRAFQAWQKARSEGWERSFCEKNFLSQATMDMILGMRTQLLGQLRAIGFVRARGGSDIRDVNLNSENWAVVKAALVAGMYPNLVHINKETSLMSSNKEKKVNFHPTSILSQAQLKESTSSKETQNLPTDWLIYDEMSRGQRMASVRCCSMVTPITVAIFGGSAKLPSSVLHEPVSLKDSPVNDTSDSDSEDQAELKLDDWLVFQLDTEAAGLVFELRQKWLSLFIKRIKCPSKPWSQQDEAVIRTLVSVLSAEEQRAGLQQPTGIGQRPRPMTAEEGYQPTLKNSRSPQSGHTDDRQCRMWRNSHPMLVSEEVSLAVNPLSEDLSSSNSSYCLSLDSPSGSPSASSIEGLAPASPQLAISSIRYFIMKSNSIRNIEISQQKGIWSTTPCNESKLSKAYMENKLIILIFSVQGSGHFQGYARMTSAISRENCQDWGLMGLGGVFSVEWIHKETLPFQATQHIVNLWNENKKVQISRDGQELEPKAGSQLLLMLNTGLVTSFKVSDSKIQRMPGSAPINCLGPWPKDVGIIAMELYIPSQYVDQTELEQFDGVSAGKYTVGLGQAGMGFCSDREDINSLCLTVVQRLMERNGLSYDSVGRLEVGTETIIDKSKSVKTVLMQLFEDSGNTDVEGIDTTNACYGGTAALFNAVNWVESSSWDGRYALVVTGDIAVYATGSARPTGGAGAVAMLVGPNAPLAFERGLRGTHMQHAYDFYKPDMISEYPVVDGKLSIECYLSALDRCYSVYRNKIHAQWQREGSEKRFSLEDFGYLVFHSPYCRLVQKSLARLMLNDFLSHPNPNTEVGPFSGLDAFRDVKPEETYFDRDVEKAFLKASAELFESKTKPSLLISNQNGNMYTPSVYGCLASLIAQKTAAQIAGQRIGVFSYGSGFAATLYSLRITQDHTPGSSLDKLVSSLSDLQTRLNSRKKVSPAVFSENMKLREETHHLASYVPRGPVEDLFPGTWYLTRVDEKYRREYARRPVCEVQAEPELVCSSTEHIPSPVKKMPRIPAAAVGPEAAVSS</sequence>
<dbReference type="CDD" id="cd03672">
    <property type="entry name" value="NUDIX_Dcp2p_Nudt20"/>
    <property type="match status" value="1"/>
</dbReference>
<dbReference type="Gene3D" id="3.40.47.10">
    <property type="match status" value="1"/>
</dbReference>
<dbReference type="PROSITE" id="PS51462">
    <property type="entry name" value="NUDIX"/>
    <property type="match status" value="1"/>
</dbReference>
<evidence type="ECO:0000313" key="38">
    <source>
        <dbReference type="EMBL" id="KAK7895850.1"/>
    </source>
</evidence>
<evidence type="ECO:0000259" key="34">
    <source>
        <dbReference type="PROSITE" id="PS51061"/>
    </source>
</evidence>
<comment type="pathway">
    <text evidence="3">Metabolic intermediate biosynthesis; (R)-mevalonate biosynthesis; (R)-mevalonate from acetyl-CoA: step 2/3.</text>
</comment>
<evidence type="ECO:0000256" key="8">
    <source>
        <dbReference type="ARBA" id="ARBA00012978"/>
    </source>
</evidence>
<evidence type="ECO:0000256" key="29">
    <source>
        <dbReference type="PIRSR" id="PIRSR610122-1"/>
    </source>
</evidence>
<evidence type="ECO:0000256" key="27">
    <source>
        <dbReference type="ARBA" id="ARBA00049887"/>
    </source>
</evidence>
<dbReference type="InterPro" id="IPR014001">
    <property type="entry name" value="Helicase_ATP-bd"/>
</dbReference>
<dbReference type="Pfam" id="PF07717">
    <property type="entry name" value="OB_NTP_bind"/>
    <property type="match status" value="1"/>
</dbReference>
<dbReference type="Pfam" id="PF00293">
    <property type="entry name" value="NUDIX"/>
    <property type="match status" value="1"/>
</dbReference>
<evidence type="ECO:0000256" key="20">
    <source>
        <dbReference type="ARBA" id="ARBA00023011"/>
    </source>
</evidence>
<evidence type="ECO:0000256" key="32">
    <source>
        <dbReference type="SAM" id="MobiDB-lite"/>
    </source>
</evidence>
<evidence type="ECO:0000256" key="22">
    <source>
        <dbReference type="ARBA" id="ARBA00023211"/>
    </source>
</evidence>
<keyword evidence="31" id="KW-0040">ANK repeat</keyword>
<feature type="region of interest" description="Disordered" evidence="32">
    <location>
        <begin position="293"/>
        <end position="312"/>
    </location>
</feature>
<feature type="binding site" evidence="30">
    <location>
        <position position="1957"/>
    </location>
    <ligand>
        <name>CoA</name>
        <dbReference type="ChEBI" id="CHEBI:57287"/>
    </ligand>
</feature>
<keyword evidence="15" id="KW-0378">Hydrolase</keyword>
<keyword evidence="17" id="KW-0067">ATP-binding</keyword>
<evidence type="ECO:0000256" key="25">
    <source>
        <dbReference type="ARBA" id="ARBA00047661"/>
    </source>
</evidence>
<dbReference type="GO" id="GO:0140933">
    <property type="term" value="F:5'-(N(7)-methylguanosine 5'-triphospho)-[mRNA] hydrolase activity"/>
    <property type="evidence" value="ECO:0007669"/>
    <property type="project" value="UniProtKB-EC"/>
</dbReference>
<dbReference type="CDD" id="cd18791">
    <property type="entry name" value="SF2_C_RHA"/>
    <property type="match status" value="1"/>
</dbReference>
<evidence type="ECO:0000256" key="11">
    <source>
        <dbReference type="ARBA" id="ARBA00022679"/>
    </source>
</evidence>
<dbReference type="GO" id="GO:0046872">
    <property type="term" value="F:metal ion binding"/>
    <property type="evidence" value="ECO:0007669"/>
    <property type="project" value="UniProtKB-KW"/>
</dbReference>
<keyword evidence="18" id="KW-0694">RNA-binding</keyword>
<evidence type="ECO:0000256" key="23">
    <source>
        <dbReference type="ARBA" id="ARBA00023221"/>
    </source>
</evidence>
<dbReference type="InterPro" id="IPR036770">
    <property type="entry name" value="Ankyrin_rpt-contain_sf"/>
</dbReference>
<evidence type="ECO:0000256" key="5">
    <source>
        <dbReference type="ARBA" id="ARBA00007061"/>
    </source>
</evidence>
<dbReference type="GO" id="GO:0003723">
    <property type="term" value="F:RNA binding"/>
    <property type="evidence" value="ECO:0007669"/>
    <property type="project" value="UniProtKB-KW"/>
</dbReference>
<dbReference type="InterPro" id="IPR020084">
    <property type="entry name" value="NUDIX_hydrolase_CS"/>
</dbReference>
<comment type="similarity">
    <text evidence="6">Belongs to the DEAD box helicase family. DEAH subfamily.</text>
</comment>
<evidence type="ECO:0000256" key="21">
    <source>
        <dbReference type="ARBA" id="ARBA00023166"/>
    </source>
</evidence>
<dbReference type="GO" id="GO:0004421">
    <property type="term" value="F:hydroxymethylglutaryl-CoA synthase activity"/>
    <property type="evidence" value="ECO:0007669"/>
    <property type="project" value="UniProtKB-EC"/>
</dbReference>
<dbReference type="EMBL" id="JBBPFD010000015">
    <property type="protein sequence ID" value="KAK7895850.1"/>
    <property type="molecule type" value="Genomic_DNA"/>
</dbReference>
<feature type="repeat" description="ANK" evidence="31">
    <location>
        <begin position="782"/>
        <end position="814"/>
    </location>
</feature>
<dbReference type="FunFam" id="1.20.120.1080:FF:000008">
    <property type="entry name" value="probable ATP-dependent RNA helicase YTHDC2"/>
    <property type="match status" value="1"/>
</dbReference>
<dbReference type="GO" id="GO:0010142">
    <property type="term" value="P:farnesyl diphosphate biosynthetic process, mevalonate pathway"/>
    <property type="evidence" value="ECO:0007669"/>
    <property type="project" value="InterPro"/>
</dbReference>
<feature type="compositionally biased region" description="Polar residues" evidence="32">
    <location>
        <begin position="1456"/>
        <end position="1466"/>
    </location>
</feature>
<dbReference type="InterPro" id="IPR001374">
    <property type="entry name" value="R3H_dom"/>
</dbReference>
<keyword evidence="13" id="KW-0547">Nucleotide-binding</keyword>
<evidence type="ECO:0000256" key="17">
    <source>
        <dbReference type="ARBA" id="ARBA00022840"/>
    </source>
</evidence>
<keyword evidence="20" id="KW-0756">Sterol biosynthesis</keyword>
<dbReference type="Gene3D" id="3.90.79.10">
    <property type="entry name" value="Nucleoside Triphosphate Pyrophosphohydrolase"/>
    <property type="match status" value="1"/>
</dbReference>
<dbReference type="InterPro" id="IPR027417">
    <property type="entry name" value="P-loop_NTPase"/>
</dbReference>
<keyword evidence="16" id="KW-0347">Helicase</keyword>
<keyword evidence="19" id="KW-0443">Lipid metabolism</keyword>
<dbReference type="Pfam" id="PF04408">
    <property type="entry name" value="WHD_HA2"/>
    <property type="match status" value="1"/>
</dbReference>
<comment type="catalytic activity">
    <reaction evidence="25">
        <text>a 5'-end (N(7)-methyl 5'-triphosphoguanosine)-ribonucleoside in mRNA + H2O = N(7)-methyl-GDP + a 5'-end phospho-ribonucleoside in mRNA + 2 H(+)</text>
        <dbReference type="Rhea" id="RHEA:67484"/>
        <dbReference type="Rhea" id="RHEA-COMP:15692"/>
        <dbReference type="Rhea" id="RHEA-COMP:17167"/>
        <dbReference type="ChEBI" id="CHEBI:15377"/>
        <dbReference type="ChEBI" id="CHEBI:15378"/>
        <dbReference type="ChEBI" id="CHEBI:63714"/>
        <dbReference type="ChEBI" id="CHEBI:138282"/>
        <dbReference type="ChEBI" id="CHEBI:156461"/>
        <dbReference type="EC" id="3.6.1.62"/>
    </reaction>
    <physiologicalReaction direction="left-to-right" evidence="25">
        <dbReference type="Rhea" id="RHEA:67485"/>
    </physiologicalReaction>
</comment>
<keyword evidence="11" id="KW-0808">Transferase</keyword>
<dbReference type="GO" id="GO:0000184">
    <property type="term" value="P:nuclear-transcribed mRNA catabolic process, nonsense-mediated decay"/>
    <property type="evidence" value="ECO:0007669"/>
    <property type="project" value="InterPro"/>
</dbReference>
<dbReference type="InterPro" id="IPR013746">
    <property type="entry name" value="HMG_CoA_synt_C_dom"/>
</dbReference>
<dbReference type="FunFam" id="3.30.1370.50:FF:000005">
    <property type="entry name" value="probable ATP-dependent RNA helicase YTHDC2"/>
    <property type="match status" value="1"/>
</dbReference>
<dbReference type="Gene3D" id="1.20.120.1080">
    <property type="match status" value="1"/>
</dbReference>
<dbReference type="SMART" id="SM00490">
    <property type="entry name" value="HELICc"/>
    <property type="match status" value="1"/>
</dbReference>
<evidence type="ECO:0000256" key="14">
    <source>
        <dbReference type="ARBA" id="ARBA00022778"/>
    </source>
</evidence>
<comment type="subcellular location">
    <subcellularLocation>
        <location evidence="2">Cytoplasm</location>
    </subcellularLocation>
</comment>
<keyword evidence="22" id="KW-0464">Manganese</keyword>
<dbReference type="SUPFAM" id="SSF82708">
    <property type="entry name" value="R3H domain"/>
    <property type="match status" value="1"/>
</dbReference>
<keyword evidence="10" id="KW-0153">Cholesterol metabolism</keyword>
<dbReference type="FunFam" id="3.90.79.10:FF:000003">
    <property type="entry name" value="M7GpppN-mRNA hydrolase isoform 2"/>
    <property type="match status" value="1"/>
</dbReference>
<evidence type="ECO:0000259" key="33">
    <source>
        <dbReference type="PROSITE" id="PS50882"/>
    </source>
</evidence>
<feature type="domain" description="Nudix hydrolase" evidence="37">
    <location>
        <begin position="6"/>
        <end position="137"/>
    </location>
</feature>
<dbReference type="CDD" id="cd17987">
    <property type="entry name" value="DEXHc_YTHDC2"/>
    <property type="match status" value="1"/>
</dbReference>
<dbReference type="InterPro" id="IPR000590">
    <property type="entry name" value="HMG_CoA_synt_AS"/>
</dbReference>
<accession>A0AAW0NB28</accession>
<evidence type="ECO:0000256" key="7">
    <source>
        <dbReference type="ARBA" id="ARBA00012552"/>
    </source>
</evidence>
<evidence type="ECO:0000256" key="28">
    <source>
        <dbReference type="ARBA" id="ARBA00078183"/>
    </source>
</evidence>
<feature type="binding site" evidence="30">
    <location>
        <position position="1905"/>
    </location>
    <ligand>
        <name>CoA</name>
        <dbReference type="ChEBI" id="CHEBI:57287"/>
    </ligand>
</feature>
<evidence type="ECO:0000256" key="4">
    <source>
        <dbReference type="ARBA" id="ARBA00005279"/>
    </source>
</evidence>
<dbReference type="CDD" id="cd06007">
    <property type="entry name" value="R3H_DEXH_helicase"/>
    <property type="match status" value="1"/>
</dbReference>
<dbReference type="GO" id="GO:0005524">
    <property type="term" value="F:ATP binding"/>
    <property type="evidence" value="ECO:0007669"/>
    <property type="project" value="UniProtKB-KW"/>
</dbReference>
<dbReference type="SMART" id="SM00487">
    <property type="entry name" value="DEXDc"/>
    <property type="match status" value="1"/>
</dbReference>
<dbReference type="EC" id="2.3.3.10" evidence="8"/>
<dbReference type="FunFam" id="3.40.50.300:FF:000811">
    <property type="entry name" value="probable ATP-dependent RNA helicase YTHDC2"/>
    <property type="match status" value="1"/>
</dbReference>
<dbReference type="GO" id="GO:0003724">
    <property type="term" value="F:RNA helicase activity"/>
    <property type="evidence" value="ECO:0007669"/>
    <property type="project" value="UniProtKB-EC"/>
</dbReference>
<dbReference type="CDD" id="cd00827">
    <property type="entry name" value="init_cond_enzymes"/>
    <property type="match status" value="1"/>
</dbReference>
<dbReference type="Gene3D" id="1.25.40.20">
    <property type="entry name" value="Ankyrin repeat-containing domain"/>
    <property type="match status" value="1"/>
</dbReference>
<dbReference type="InterPro" id="IPR001650">
    <property type="entry name" value="Helicase_C-like"/>
</dbReference>
<evidence type="ECO:0000256" key="16">
    <source>
        <dbReference type="ARBA" id="ARBA00022806"/>
    </source>
</evidence>
<dbReference type="Pfam" id="PF00271">
    <property type="entry name" value="Helicase_C"/>
    <property type="match status" value="1"/>
</dbReference>
<dbReference type="SMART" id="SM00393">
    <property type="entry name" value="R3H"/>
    <property type="match status" value="1"/>
</dbReference>
<evidence type="ECO:0000256" key="10">
    <source>
        <dbReference type="ARBA" id="ARBA00022548"/>
    </source>
</evidence>
<feature type="domain" description="YTH" evidence="33">
    <location>
        <begin position="1537"/>
        <end position="1667"/>
    </location>
</feature>
<dbReference type="GO" id="GO:0000290">
    <property type="term" value="P:deadenylation-dependent decapping of nuclear-transcribed mRNA"/>
    <property type="evidence" value="ECO:0007669"/>
    <property type="project" value="InterPro"/>
</dbReference>
<evidence type="ECO:0000256" key="18">
    <source>
        <dbReference type="ARBA" id="ARBA00022884"/>
    </source>
</evidence>
<dbReference type="InterPro" id="IPR044099">
    <property type="entry name" value="Dcp2_NUDIX"/>
</dbReference>
<feature type="active site" description="Proton donor/acceptor" evidence="29">
    <location>
        <position position="1948"/>
    </location>
</feature>
<feature type="compositionally biased region" description="Polar residues" evidence="32">
    <location>
        <begin position="180"/>
        <end position="190"/>
    </location>
</feature>
<dbReference type="SUPFAM" id="SSF55811">
    <property type="entry name" value="Nudix"/>
    <property type="match status" value="1"/>
</dbReference>
<dbReference type="InterPro" id="IPR002110">
    <property type="entry name" value="Ankyrin_rpt"/>
</dbReference>
<feature type="region of interest" description="Disordered" evidence="32">
    <location>
        <begin position="212"/>
        <end position="264"/>
    </location>
</feature>
<proteinExistence type="inferred from homology"/>
<comment type="caution">
    <text evidence="38">The sequence shown here is derived from an EMBL/GenBank/DDBJ whole genome shotgun (WGS) entry which is preliminary data.</text>
</comment>
<name>A0AAW0NB28_9GOBI</name>
<keyword evidence="39" id="KW-1185">Reference proteome</keyword>
<dbReference type="Pfam" id="PF21010">
    <property type="entry name" value="HA2_C"/>
    <property type="match status" value="1"/>
</dbReference>
<evidence type="ECO:0000256" key="31">
    <source>
        <dbReference type="PROSITE-ProRule" id="PRU00023"/>
    </source>
</evidence>
<keyword evidence="21" id="KW-1207">Sterol metabolism</keyword>
<dbReference type="InterPro" id="IPR036867">
    <property type="entry name" value="R3H_dom_sf"/>
</dbReference>
<dbReference type="Pfam" id="PF00270">
    <property type="entry name" value="DEAD"/>
    <property type="match status" value="1"/>
</dbReference>
<dbReference type="SUPFAM" id="SSF48403">
    <property type="entry name" value="Ankyrin repeat"/>
    <property type="match status" value="1"/>
</dbReference>
<dbReference type="InterPro" id="IPR000086">
    <property type="entry name" value="NUDIX_hydrolase_dom"/>
</dbReference>
<dbReference type="InterPro" id="IPR013528">
    <property type="entry name" value="HMG_CoA_synth_N"/>
</dbReference>
<dbReference type="PROSITE" id="PS00893">
    <property type="entry name" value="NUDIX_BOX"/>
    <property type="match status" value="1"/>
</dbReference>
<dbReference type="FunFam" id="3.40.47.10:FF:000008">
    <property type="entry name" value="3-hydroxy-3-methylglutaryl coenzyme A synthase"/>
    <property type="match status" value="1"/>
</dbReference>
<dbReference type="InterPro" id="IPR048333">
    <property type="entry name" value="HA2_WH"/>
</dbReference>
<evidence type="ECO:0000259" key="35">
    <source>
        <dbReference type="PROSITE" id="PS51192"/>
    </source>
</evidence>
<feature type="active site" description="Proton donor/acceptor" evidence="29">
    <location>
        <position position="1779"/>
    </location>
</feature>
<dbReference type="PANTHER" id="PTHR43323:SF2">
    <property type="entry name" value="HYDROXYMETHYLGLUTARYL-COA SYNTHASE"/>
    <property type="match status" value="1"/>
</dbReference>
<dbReference type="EC" id="3.6.4.13" evidence="7"/>
<dbReference type="InterPro" id="IPR059023">
    <property type="entry name" value="RNA_hel_CTD"/>
</dbReference>
<keyword evidence="12" id="KW-0479">Metal-binding</keyword>
<comment type="catalytic activity">
    <reaction evidence="27">
        <text>acetoacetyl-CoA + acetyl-CoA + H2O = (3S)-3-hydroxy-3-methylglutaryl-CoA + CoA + H(+)</text>
        <dbReference type="Rhea" id="RHEA:10188"/>
        <dbReference type="ChEBI" id="CHEBI:15377"/>
        <dbReference type="ChEBI" id="CHEBI:15378"/>
        <dbReference type="ChEBI" id="CHEBI:43074"/>
        <dbReference type="ChEBI" id="CHEBI:57286"/>
        <dbReference type="ChEBI" id="CHEBI:57287"/>
        <dbReference type="ChEBI" id="CHEBI:57288"/>
        <dbReference type="EC" id="2.3.3.10"/>
    </reaction>
    <physiologicalReaction direction="left-to-right" evidence="27">
        <dbReference type="Rhea" id="RHEA:10189"/>
    </physiologicalReaction>
</comment>
<evidence type="ECO:0000259" key="37">
    <source>
        <dbReference type="PROSITE" id="PS51462"/>
    </source>
</evidence>
<keyword evidence="23" id="KW-0753">Steroid metabolism</keyword>
<dbReference type="InterPro" id="IPR007502">
    <property type="entry name" value="Helicase-assoc_dom"/>
</dbReference>
<feature type="region of interest" description="Disordered" evidence="32">
    <location>
        <begin position="1435"/>
        <end position="1472"/>
    </location>
</feature>
<dbReference type="GO" id="GO:0006695">
    <property type="term" value="P:cholesterol biosynthetic process"/>
    <property type="evidence" value="ECO:0007669"/>
    <property type="project" value="UniProtKB-KW"/>
</dbReference>
<dbReference type="SMART" id="SM00847">
    <property type="entry name" value="HA2"/>
    <property type="match status" value="1"/>
</dbReference>
<comment type="similarity">
    <text evidence="5">Belongs to the thiolase-like superfamily. HMG-CoA synthase family.</text>
</comment>
<dbReference type="CDD" id="cd21134">
    <property type="entry name" value="YTH"/>
    <property type="match status" value="1"/>
</dbReference>
<dbReference type="PROSITE" id="PS50297">
    <property type="entry name" value="ANK_REP_REGION"/>
    <property type="match status" value="1"/>
</dbReference>
<dbReference type="PROSITE" id="PS50882">
    <property type="entry name" value="YTH"/>
    <property type="match status" value="1"/>
</dbReference>
<evidence type="ECO:0000256" key="1">
    <source>
        <dbReference type="ARBA" id="ARBA00001936"/>
    </source>
</evidence>
<keyword evidence="9" id="KW-0963">Cytoplasm</keyword>
<dbReference type="InterPro" id="IPR011709">
    <property type="entry name" value="DEAD-box_helicase_OB_fold"/>
</dbReference>
<dbReference type="Pfam" id="PF08540">
    <property type="entry name" value="HMG_CoA_synt_C"/>
    <property type="match status" value="1"/>
</dbReference>
<comment type="similarity">
    <text evidence="4">Belongs to the Nudix hydrolase family. DCP2 subfamily.</text>
</comment>
<dbReference type="GO" id="GO:0005737">
    <property type="term" value="C:cytoplasm"/>
    <property type="evidence" value="ECO:0007669"/>
    <property type="project" value="UniProtKB-SubCell"/>
</dbReference>
<dbReference type="PANTHER" id="PTHR43323">
    <property type="entry name" value="3-HYDROXY-3-METHYLGLUTARYL COENZYME A SYNTHASE"/>
    <property type="match status" value="1"/>
</dbReference>
<gene>
    <name evidence="38" type="ORF">WMY93_021175</name>
</gene>
<evidence type="ECO:0000256" key="13">
    <source>
        <dbReference type="ARBA" id="ARBA00022741"/>
    </source>
</evidence>
<dbReference type="SUPFAM" id="SSF53901">
    <property type="entry name" value="Thiolase-like"/>
    <property type="match status" value="2"/>
</dbReference>
<evidence type="ECO:0000256" key="3">
    <source>
        <dbReference type="ARBA" id="ARBA00005218"/>
    </source>
</evidence>
<dbReference type="FunFam" id="3.40.50.300:FF:000284">
    <property type="entry name" value="probable ATP-dependent RNA helicase YTHDC2"/>
    <property type="match status" value="1"/>
</dbReference>
<evidence type="ECO:0000256" key="15">
    <source>
        <dbReference type="ARBA" id="ARBA00022801"/>
    </source>
</evidence>
<dbReference type="InterPro" id="IPR011545">
    <property type="entry name" value="DEAD/DEAH_box_helicase_dom"/>
</dbReference>
<evidence type="ECO:0000256" key="24">
    <source>
        <dbReference type="ARBA" id="ARBA00033130"/>
    </source>
</evidence>
<dbReference type="Pfam" id="PF01424">
    <property type="entry name" value="R3H"/>
    <property type="match status" value="1"/>
</dbReference>
<dbReference type="SUPFAM" id="SSF52540">
    <property type="entry name" value="P-loop containing nucleoside triphosphate hydrolases"/>
    <property type="match status" value="2"/>
</dbReference>
<keyword evidence="19" id="KW-0752">Steroid biosynthesis</keyword>
<feature type="domain" description="Helicase C-terminal" evidence="36">
    <location>
        <begin position="888"/>
        <end position="1059"/>
    </location>
</feature>
<dbReference type="InterPro" id="IPR016039">
    <property type="entry name" value="Thiolase-like"/>
</dbReference>
<dbReference type="Pfam" id="PF26026">
    <property type="entry name" value="RNA_hel_CTD"/>
    <property type="match status" value="1"/>
</dbReference>
<evidence type="ECO:0000256" key="12">
    <source>
        <dbReference type="ARBA" id="ARBA00022723"/>
    </source>
</evidence>
<comment type="cofactor">
    <cofactor evidence="1">
        <name>Mn(2+)</name>
        <dbReference type="ChEBI" id="CHEBI:29035"/>
    </cofactor>
</comment>
<keyword evidence="14" id="KW-0152">Cholesterol biosynthesis</keyword>
<evidence type="ECO:0000256" key="6">
    <source>
        <dbReference type="ARBA" id="ARBA00008792"/>
    </source>
</evidence>
<dbReference type="InterPro" id="IPR034083">
    <property type="entry name" value="R3H_DEXH_helicase"/>
</dbReference>